<dbReference type="AlphaFoldDB" id="A0A1C4GTV3"/>
<dbReference type="Proteomes" id="UP000243661">
    <property type="component" value="Unassembled WGS sequence"/>
</dbReference>
<dbReference type="InterPro" id="IPR057271">
    <property type="entry name" value="YagK_YfjJ_C"/>
</dbReference>
<sequence>MNTDLNDYHDDYYEKYSICEIDEENIVIIDDDEAIHKNTVIQLIKKMSTYGNNDVYRSHPKRKQSYLIDHSAIHNTFKRIDPRFIYDVTYTSAETDLFRKICVEYLPSHIVNDTSTNFWQLAHNEPIAISTAHYKLKAQILNEFYQHLFEALSTDADYKKAVQLRKEKSLNQNKKAKRLINKLISKFSKLLVLRIDFSIDRKFNITLELMKTYMSIFLKKLHTLNDNVPAIVGYIWKLEYGIKKGYHYHFIFFMDGNIHKKETFFIDQLAKLWNDITLNKGTYHSCNHNKSSYRKLAIGTLIHDDQEKINALYMVVDYITKVDQFIIEKTLKNHRTFGYSTRKLEKSKAGRPRNINAGSISV</sequence>
<evidence type="ECO:0000313" key="2">
    <source>
        <dbReference type="EMBL" id="SCC71201.1"/>
    </source>
</evidence>
<reference evidence="2 3" key="1">
    <citation type="submission" date="2016-08" db="EMBL/GenBank/DDBJ databases">
        <authorList>
            <person name="Seilhamer J.J."/>
        </authorList>
    </citation>
    <scope>NUCLEOTIDE SEQUENCE [LARGE SCALE GENOMIC DNA]</scope>
    <source>
        <strain evidence="2 3">ANC 4874</strain>
    </source>
</reference>
<dbReference type="RefSeq" id="WP_092718183.1">
    <property type="nucleotide sequence ID" value="NZ_FMBK01000003.1"/>
</dbReference>
<accession>A0A1C4GTV3</accession>
<evidence type="ECO:0000259" key="1">
    <source>
        <dbReference type="Pfam" id="PF11726"/>
    </source>
</evidence>
<proteinExistence type="predicted"/>
<gene>
    <name evidence="2" type="ORF">GA0116959_10350</name>
</gene>
<organism evidence="2 3">
    <name type="scientific">Acinetobacter albensis</name>
    <dbReference type="NCBI Taxonomy" id="1673609"/>
    <lineage>
        <taxon>Bacteria</taxon>
        <taxon>Pseudomonadati</taxon>
        <taxon>Pseudomonadota</taxon>
        <taxon>Gammaproteobacteria</taxon>
        <taxon>Moraxellales</taxon>
        <taxon>Moraxellaceae</taxon>
        <taxon>Acinetobacter</taxon>
    </lineage>
</organism>
<dbReference type="EMBL" id="FMBK01000003">
    <property type="protein sequence ID" value="SCC71201.1"/>
    <property type="molecule type" value="Genomic_DNA"/>
</dbReference>
<name>A0A1C4GTV3_9GAMM</name>
<dbReference type="OrthoDB" id="8592743at2"/>
<protein>
    <recommendedName>
        <fullName evidence="1">YagK/YfjJ C-terminal domain-containing protein</fullName>
    </recommendedName>
</protein>
<feature type="domain" description="YagK/YfjJ C-terminal" evidence="1">
    <location>
        <begin position="186"/>
        <end position="340"/>
    </location>
</feature>
<evidence type="ECO:0000313" key="3">
    <source>
        <dbReference type="Proteomes" id="UP000243661"/>
    </source>
</evidence>
<dbReference type="Pfam" id="PF11726">
    <property type="entry name" value="YagK_YfjJ_C"/>
    <property type="match status" value="1"/>
</dbReference>